<proteinExistence type="predicted"/>
<dbReference type="InterPro" id="IPR036388">
    <property type="entry name" value="WH-like_DNA-bd_sf"/>
</dbReference>
<dbReference type="Gene3D" id="1.10.10.10">
    <property type="entry name" value="Winged helix-like DNA-binding domain superfamily/Winged helix DNA-binding domain"/>
    <property type="match status" value="1"/>
</dbReference>
<dbReference type="PIRSF" id="PIRSF016838">
    <property type="entry name" value="PafC"/>
    <property type="match status" value="1"/>
</dbReference>
<dbReference type="InterPro" id="IPR013196">
    <property type="entry name" value="HTH_11"/>
</dbReference>
<dbReference type="InterPro" id="IPR026881">
    <property type="entry name" value="WYL_dom"/>
</dbReference>
<evidence type="ECO:0000313" key="3">
    <source>
        <dbReference type="EMBL" id="MBO7746127.1"/>
    </source>
</evidence>
<dbReference type="InterPro" id="IPR036390">
    <property type="entry name" value="WH_DNA-bd_sf"/>
</dbReference>
<evidence type="ECO:0000259" key="2">
    <source>
        <dbReference type="Pfam" id="PF13280"/>
    </source>
</evidence>
<protein>
    <submittedName>
        <fullName evidence="3">YafY family transcriptional regulator</fullName>
    </submittedName>
</protein>
<dbReference type="Pfam" id="PF08279">
    <property type="entry name" value="HTH_11"/>
    <property type="match status" value="1"/>
</dbReference>
<accession>A0ABS3WCX0</accession>
<dbReference type="PROSITE" id="PS52050">
    <property type="entry name" value="WYL"/>
    <property type="match status" value="1"/>
</dbReference>
<dbReference type="PANTHER" id="PTHR34580">
    <property type="match status" value="1"/>
</dbReference>
<comment type="caution">
    <text evidence="3">The sequence shown here is derived from an EMBL/GenBank/DDBJ whole genome shotgun (WGS) entry which is preliminary data.</text>
</comment>
<organism evidence="3 4">
    <name type="scientific">Paenibacillus artemisiicola</name>
    <dbReference type="NCBI Taxonomy" id="1172618"/>
    <lineage>
        <taxon>Bacteria</taxon>
        <taxon>Bacillati</taxon>
        <taxon>Bacillota</taxon>
        <taxon>Bacilli</taxon>
        <taxon>Bacillales</taxon>
        <taxon>Paenibacillaceae</taxon>
        <taxon>Paenibacillus</taxon>
    </lineage>
</organism>
<feature type="domain" description="WYL" evidence="2">
    <location>
        <begin position="139"/>
        <end position="206"/>
    </location>
</feature>
<dbReference type="EMBL" id="JAGGDJ010000015">
    <property type="protein sequence ID" value="MBO7746127.1"/>
    <property type="molecule type" value="Genomic_DNA"/>
</dbReference>
<dbReference type="PANTHER" id="PTHR34580:SF3">
    <property type="entry name" value="PROTEIN PAFB"/>
    <property type="match status" value="1"/>
</dbReference>
<reference evidence="3 4" key="1">
    <citation type="submission" date="2021-03" db="EMBL/GenBank/DDBJ databases">
        <title>Paenibacillus artemisicola MWE-103 whole genome sequence.</title>
        <authorList>
            <person name="Ham Y.J."/>
        </authorList>
    </citation>
    <scope>NUCLEOTIDE SEQUENCE [LARGE SCALE GENOMIC DNA]</scope>
    <source>
        <strain evidence="3 4">MWE-103</strain>
    </source>
</reference>
<sequence>MSKADNMLAILMLLRARRRMTARQLAEELEVHRRTVYRCIDGLCAAGVPVVSETGRDGGYYLTEAFKLEPLFFDPEEQKALLHAIQFAKRSGYPYEEAMERAVGKIKRSADAGQAERLERQRGYVDVVQGPADAALAGLLELLETAIDGSRSLEMAYATGRYGELTQRRFDPYGLARWKGKWYAAGYCHLRGELRSFRVDRIRGLELADGAFARPEGFSAGAFLLDGLLPPEAGDAAADGGVTVRVAGTQQALDELCAHWLFGRALAERTERTAAFRLDEESLYAAAPHYLLSLGGQIRVEAPAELRRCLRELAEALLHQYADEPAG</sequence>
<gene>
    <name evidence="3" type="ORF">I8J29_18105</name>
</gene>
<dbReference type="RefSeq" id="WP_208848922.1">
    <property type="nucleotide sequence ID" value="NZ_JAGGDJ010000015.1"/>
</dbReference>
<evidence type="ECO:0000259" key="1">
    <source>
        <dbReference type="Pfam" id="PF08279"/>
    </source>
</evidence>
<dbReference type="Proteomes" id="UP000670947">
    <property type="component" value="Unassembled WGS sequence"/>
</dbReference>
<dbReference type="Pfam" id="PF13280">
    <property type="entry name" value="WYL"/>
    <property type="match status" value="1"/>
</dbReference>
<name>A0ABS3WCX0_9BACL</name>
<dbReference type="InterPro" id="IPR028349">
    <property type="entry name" value="PafC-like"/>
</dbReference>
<dbReference type="InterPro" id="IPR051534">
    <property type="entry name" value="CBASS_pafABC_assoc_protein"/>
</dbReference>
<dbReference type="SUPFAM" id="SSF46785">
    <property type="entry name" value="Winged helix' DNA-binding domain"/>
    <property type="match status" value="1"/>
</dbReference>
<keyword evidence="4" id="KW-1185">Reference proteome</keyword>
<evidence type="ECO:0000313" key="4">
    <source>
        <dbReference type="Proteomes" id="UP000670947"/>
    </source>
</evidence>
<feature type="domain" description="Helix-turn-helix type 11" evidence="1">
    <location>
        <begin position="9"/>
        <end position="60"/>
    </location>
</feature>